<evidence type="ECO:0000313" key="3">
    <source>
        <dbReference type="Proteomes" id="UP001148838"/>
    </source>
</evidence>
<keyword evidence="1" id="KW-0812">Transmembrane</keyword>
<evidence type="ECO:0000313" key="2">
    <source>
        <dbReference type="EMBL" id="KAJ4431935.1"/>
    </source>
</evidence>
<name>A0ABQ8SD39_PERAM</name>
<feature type="non-terminal residue" evidence="2">
    <location>
        <position position="1"/>
    </location>
</feature>
<gene>
    <name evidence="2" type="ORF">ANN_20543</name>
</gene>
<comment type="caution">
    <text evidence="2">The sequence shown here is derived from an EMBL/GenBank/DDBJ whole genome shotgun (WGS) entry which is preliminary data.</text>
</comment>
<keyword evidence="1" id="KW-1133">Transmembrane helix</keyword>
<sequence length="109" mass="12350">EFPTCDSRSARNSQSTVSRIVKKISTLTAQLRPHYVKFPSRQEGRNNSLHFYQTSRYPEVLGANDGTHFPIMGPGATVVFITLLLIMVLLEEPLLHEVQNEDEGHHPNH</sequence>
<dbReference type="Proteomes" id="UP001148838">
    <property type="component" value="Unassembled WGS sequence"/>
</dbReference>
<reference evidence="2 3" key="1">
    <citation type="journal article" date="2022" name="Allergy">
        <title>Genome assembly and annotation of Periplaneta americana reveal a comprehensive cockroach allergen profile.</title>
        <authorList>
            <person name="Wang L."/>
            <person name="Xiong Q."/>
            <person name="Saelim N."/>
            <person name="Wang L."/>
            <person name="Nong W."/>
            <person name="Wan A.T."/>
            <person name="Shi M."/>
            <person name="Liu X."/>
            <person name="Cao Q."/>
            <person name="Hui J.H.L."/>
            <person name="Sookrung N."/>
            <person name="Leung T.F."/>
            <person name="Tungtrongchitr A."/>
            <person name="Tsui S.K.W."/>
        </authorList>
    </citation>
    <scope>NUCLEOTIDE SEQUENCE [LARGE SCALE GENOMIC DNA]</scope>
    <source>
        <strain evidence="2">PWHHKU_190912</strain>
    </source>
</reference>
<proteinExistence type="predicted"/>
<protein>
    <submittedName>
        <fullName evidence="2">Uncharacterized protein</fullName>
    </submittedName>
</protein>
<keyword evidence="1" id="KW-0472">Membrane</keyword>
<organism evidence="2 3">
    <name type="scientific">Periplaneta americana</name>
    <name type="common">American cockroach</name>
    <name type="synonym">Blatta americana</name>
    <dbReference type="NCBI Taxonomy" id="6978"/>
    <lineage>
        <taxon>Eukaryota</taxon>
        <taxon>Metazoa</taxon>
        <taxon>Ecdysozoa</taxon>
        <taxon>Arthropoda</taxon>
        <taxon>Hexapoda</taxon>
        <taxon>Insecta</taxon>
        <taxon>Pterygota</taxon>
        <taxon>Neoptera</taxon>
        <taxon>Polyneoptera</taxon>
        <taxon>Dictyoptera</taxon>
        <taxon>Blattodea</taxon>
        <taxon>Blattoidea</taxon>
        <taxon>Blattidae</taxon>
        <taxon>Blattinae</taxon>
        <taxon>Periplaneta</taxon>
    </lineage>
</organism>
<dbReference type="EMBL" id="JAJSOF020000029">
    <property type="protein sequence ID" value="KAJ4431935.1"/>
    <property type="molecule type" value="Genomic_DNA"/>
</dbReference>
<keyword evidence="3" id="KW-1185">Reference proteome</keyword>
<accession>A0ABQ8SD39</accession>
<evidence type="ECO:0000256" key="1">
    <source>
        <dbReference type="SAM" id="Phobius"/>
    </source>
</evidence>
<feature type="transmembrane region" description="Helical" evidence="1">
    <location>
        <begin position="71"/>
        <end position="90"/>
    </location>
</feature>